<sequence length="253" mass="29605">MTIGEQLKRERMLLGITQKQMCAGIITDATYSRVERNKNEINIIDLICILNKWQISFNDFFSPFDISPINQEIGYAFINRDIPKLEALSKDRRVQDESHQFEFRLIKAILNDKVEDLSFDLKQKGRWQILPVGEFNTNFLFKLQLVMPFYSFEENKSLISYVLDSSKEIDVTDKSTSFLLSVLVAYTKQCIRRDQIDEARKIIDFIQNFPNGSSVYVYKALALYYLADIEKDEKRKAKTKDLIELVGYSKFID</sequence>
<accession>A0ABD0C3M5</accession>
<proteinExistence type="predicted"/>
<feature type="domain" description="HTH cro/C1-type" evidence="1">
    <location>
        <begin position="7"/>
        <end position="60"/>
    </location>
</feature>
<evidence type="ECO:0000259" key="1">
    <source>
        <dbReference type="PROSITE" id="PS50943"/>
    </source>
</evidence>
<comment type="caution">
    <text evidence="2">The sequence shown here is derived from an EMBL/GenBank/DDBJ whole genome shotgun (WGS) entry which is preliminary data.</text>
</comment>
<dbReference type="Gene3D" id="1.25.40.10">
    <property type="entry name" value="Tetratricopeptide repeat domain"/>
    <property type="match status" value="1"/>
</dbReference>
<dbReference type="EMBL" id="BTFQ01000038">
    <property type="protein sequence ID" value="GMM13879.1"/>
    <property type="molecule type" value="Genomic_DNA"/>
</dbReference>
<name>A0ABD0C3M5_LACAM</name>
<organism evidence="2 5">
    <name type="scientific">Lactobacillus amylovorus subsp. animalium</name>
    <dbReference type="NCBI Taxonomy" id="3378536"/>
    <lineage>
        <taxon>Bacteria</taxon>
        <taxon>Bacillati</taxon>
        <taxon>Bacillota</taxon>
        <taxon>Bacilli</taxon>
        <taxon>Lactobacillales</taxon>
        <taxon>Lactobacillaceae</taxon>
        <taxon>Lactobacillus</taxon>
    </lineage>
</organism>
<dbReference type="InterPro" id="IPR001387">
    <property type="entry name" value="Cro/C1-type_HTH"/>
</dbReference>
<reference evidence="2" key="1">
    <citation type="submission" date="2023-06" db="EMBL/GenBank/DDBJ databases">
        <authorList>
            <person name="Tohno M."/>
            <person name="Tanizawa Y."/>
        </authorList>
    </citation>
    <scope>NUCLEOTIDE SEQUENCE</scope>
    <source>
        <strain evidence="3">BF125</strain>
        <strain evidence="2">BF186</strain>
    </source>
</reference>
<evidence type="ECO:0000313" key="4">
    <source>
        <dbReference type="Proteomes" id="UP001332503"/>
    </source>
</evidence>
<evidence type="ECO:0000313" key="2">
    <source>
        <dbReference type="EMBL" id="GMM13879.1"/>
    </source>
</evidence>
<reference evidence="4 5" key="2">
    <citation type="journal article" date="2024" name="Int. J. Syst. Evol. Microbiol.">
        <title>Proposal of Lactobacillus amylovorus subsp. animalis subsp. nov. and an emended description of Lactobacillus amylovorus.</title>
        <authorList>
            <person name="Yamane K."/>
            <person name="Tanizawa Y."/>
            <person name="Kobayashi H."/>
            <person name="Kamizono T."/>
            <person name="Kojima Y."/>
            <person name="Takagi H."/>
            <person name="Tohno M."/>
        </authorList>
    </citation>
    <scope>NUCLEOTIDE SEQUENCE [LARGE SCALE GENOMIC DNA]</scope>
    <source>
        <strain evidence="3 4">BF125</strain>
        <strain evidence="2 5">BF186</strain>
    </source>
</reference>
<evidence type="ECO:0000313" key="5">
    <source>
        <dbReference type="Proteomes" id="UP001346800"/>
    </source>
</evidence>
<dbReference type="RefSeq" id="WP_338187754.1">
    <property type="nucleotide sequence ID" value="NZ_BTFQ01000038.1"/>
</dbReference>
<dbReference type="PANTHER" id="PTHR37038">
    <property type="entry name" value="TRANSCRIPTIONAL REGULATOR-RELATED"/>
    <property type="match status" value="1"/>
</dbReference>
<dbReference type="InterPro" id="IPR010982">
    <property type="entry name" value="Lambda_DNA-bd_dom_sf"/>
</dbReference>
<dbReference type="AlphaFoldDB" id="A0ABD0C3M5"/>
<dbReference type="CDD" id="cd00093">
    <property type="entry name" value="HTH_XRE"/>
    <property type="match status" value="1"/>
</dbReference>
<dbReference type="Proteomes" id="UP001332503">
    <property type="component" value="Unassembled WGS sequence"/>
</dbReference>
<keyword evidence="4" id="KW-1185">Reference proteome</keyword>
<dbReference type="SUPFAM" id="SSF47413">
    <property type="entry name" value="lambda repressor-like DNA-binding domains"/>
    <property type="match status" value="1"/>
</dbReference>
<dbReference type="Proteomes" id="UP001346800">
    <property type="component" value="Unassembled WGS sequence"/>
</dbReference>
<dbReference type="EMBL" id="BTFR01000013">
    <property type="protein sequence ID" value="GMM15710.1"/>
    <property type="molecule type" value="Genomic_DNA"/>
</dbReference>
<evidence type="ECO:0000313" key="3">
    <source>
        <dbReference type="EMBL" id="GMM15710.1"/>
    </source>
</evidence>
<dbReference type="InterPro" id="IPR053163">
    <property type="entry name" value="HTH-type_regulator_Rgg"/>
</dbReference>
<dbReference type="InterPro" id="IPR011990">
    <property type="entry name" value="TPR-like_helical_dom_sf"/>
</dbReference>
<protein>
    <recommendedName>
        <fullName evidence="1">HTH cro/C1-type domain-containing protein</fullName>
    </recommendedName>
</protein>
<gene>
    <name evidence="3" type="ORF">LABF125_08430</name>
    <name evidence="2" type="ORF">LABF186_09940</name>
</gene>
<dbReference type="PROSITE" id="PS50943">
    <property type="entry name" value="HTH_CROC1"/>
    <property type="match status" value="1"/>
</dbReference>